<evidence type="ECO:0000313" key="1">
    <source>
        <dbReference type="EMBL" id="JAH04208.1"/>
    </source>
</evidence>
<proteinExistence type="predicted"/>
<reference evidence="1" key="2">
    <citation type="journal article" date="2015" name="Fish Shellfish Immunol.">
        <title>Early steps in the European eel (Anguilla anguilla)-Vibrio vulnificus interaction in the gills: Role of the RtxA13 toxin.</title>
        <authorList>
            <person name="Callol A."/>
            <person name="Pajuelo D."/>
            <person name="Ebbesson L."/>
            <person name="Teles M."/>
            <person name="MacKenzie S."/>
            <person name="Amaro C."/>
        </authorList>
    </citation>
    <scope>NUCLEOTIDE SEQUENCE</scope>
</reference>
<accession>A0A0E9PK39</accession>
<name>A0A0E9PK39_ANGAN</name>
<protein>
    <submittedName>
        <fullName evidence="1">Uncharacterized protein</fullName>
    </submittedName>
</protein>
<dbReference type="EMBL" id="GBXM01104369">
    <property type="protein sequence ID" value="JAH04208.1"/>
    <property type="molecule type" value="Transcribed_RNA"/>
</dbReference>
<reference evidence="1" key="1">
    <citation type="submission" date="2014-11" db="EMBL/GenBank/DDBJ databases">
        <authorList>
            <person name="Amaro Gonzalez C."/>
        </authorList>
    </citation>
    <scope>NUCLEOTIDE SEQUENCE</scope>
</reference>
<organism evidence="1">
    <name type="scientific">Anguilla anguilla</name>
    <name type="common">European freshwater eel</name>
    <name type="synonym">Muraena anguilla</name>
    <dbReference type="NCBI Taxonomy" id="7936"/>
    <lineage>
        <taxon>Eukaryota</taxon>
        <taxon>Metazoa</taxon>
        <taxon>Chordata</taxon>
        <taxon>Craniata</taxon>
        <taxon>Vertebrata</taxon>
        <taxon>Euteleostomi</taxon>
        <taxon>Actinopterygii</taxon>
        <taxon>Neopterygii</taxon>
        <taxon>Teleostei</taxon>
        <taxon>Anguilliformes</taxon>
        <taxon>Anguillidae</taxon>
        <taxon>Anguilla</taxon>
    </lineage>
</organism>
<sequence>MHCESPKQTQHAGWPIGKRREILFVSDRQVKTTS</sequence>
<dbReference type="AlphaFoldDB" id="A0A0E9PK39"/>